<dbReference type="GO" id="GO:0016787">
    <property type="term" value="F:hydrolase activity"/>
    <property type="evidence" value="ECO:0007669"/>
    <property type="project" value="UniProtKB-KW"/>
</dbReference>
<feature type="transmembrane region" description="Helical" evidence="8">
    <location>
        <begin position="67"/>
        <end position="90"/>
    </location>
</feature>
<dbReference type="Pfam" id="PF01569">
    <property type="entry name" value="PAP2"/>
    <property type="match status" value="1"/>
</dbReference>
<feature type="transmembrane region" description="Helical" evidence="8">
    <location>
        <begin position="36"/>
        <end position="55"/>
    </location>
</feature>
<accession>A0AAU3GTR4</accession>
<feature type="transmembrane region" description="Helical" evidence="8">
    <location>
        <begin position="166"/>
        <end position="188"/>
    </location>
</feature>
<evidence type="ECO:0000259" key="9">
    <source>
        <dbReference type="SMART" id="SM00014"/>
    </source>
</evidence>
<feature type="transmembrane region" description="Helical" evidence="8">
    <location>
        <begin position="142"/>
        <end position="160"/>
    </location>
</feature>
<evidence type="ECO:0000256" key="6">
    <source>
        <dbReference type="ARBA" id="ARBA00023136"/>
    </source>
</evidence>
<feature type="region of interest" description="Disordered" evidence="7">
    <location>
        <begin position="211"/>
        <end position="243"/>
    </location>
</feature>
<dbReference type="PANTHER" id="PTHR14969">
    <property type="entry name" value="SPHINGOSINE-1-PHOSPHATE PHOSPHOHYDROLASE"/>
    <property type="match status" value="1"/>
</dbReference>
<dbReference type="AlphaFoldDB" id="A0AAU3GTR4"/>
<name>A0AAU3GTR4_9ACTN</name>
<dbReference type="GO" id="GO:0005886">
    <property type="term" value="C:plasma membrane"/>
    <property type="evidence" value="ECO:0007669"/>
    <property type="project" value="UniProtKB-SubCell"/>
</dbReference>
<keyword evidence="3 8" id="KW-0812">Transmembrane</keyword>
<dbReference type="EMBL" id="CP109535">
    <property type="protein sequence ID" value="WTY96415.1"/>
    <property type="molecule type" value="Genomic_DNA"/>
</dbReference>
<dbReference type="PANTHER" id="PTHR14969:SF62">
    <property type="entry name" value="DECAPRENYLPHOSPHORYL-5-PHOSPHORIBOSE PHOSPHATASE RV3807C-RELATED"/>
    <property type="match status" value="1"/>
</dbReference>
<dbReference type="SUPFAM" id="SSF48317">
    <property type="entry name" value="Acid phosphatase/Vanadium-dependent haloperoxidase"/>
    <property type="match status" value="1"/>
</dbReference>
<reference evidence="10" key="1">
    <citation type="submission" date="2022-10" db="EMBL/GenBank/DDBJ databases">
        <title>The complete genomes of actinobacterial strains from the NBC collection.</title>
        <authorList>
            <person name="Joergensen T.S."/>
            <person name="Alvarez Arevalo M."/>
            <person name="Sterndorff E.B."/>
            <person name="Faurdal D."/>
            <person name="Vuksanovic O."/>
            <person name="Mourched A.-S."/>
            <person name="Charusanti P."/>
            <person name="Shaw S."/>
            <person name="Blin K."/>
            <person name="Weber T."/>
        </authorList>
    </citation>
    <scope>NUCLEOTIDE SEQUENCE</scope>
    <source>
        <strain evidence="10">NBC_01401</strain>
    </source>
</reference>
<keyword evidence="2" id="KW-1003">Cell membrane</keyword>
<gene>
    <name evidence="10" type="ORF">OG626_16560</name>
</gene>
<dbReference type="InterPro" id="IPR000326">
    <property type="entry name" value="PAP2/HPO"/>
</dbReference>
<sequence length="243" mass="25645">MAGLALDGSNPDVSLLYDINGLAKSAPTWFDRVMEFVGEFGIMFGMVLAVLWCWWSVRRRGTAEDSVTAVAGLVWAPLAAGIALLINIPIRGFVERPRPFMDHEGVEVLVKGKTDFSFVSDHATMAMAIAVGLFVANRKFGLWAIGLALLEGFCRVYMGVHYPTDVIGGFALGTAVALLLAPLAMMMLTPLVGAVARTGSVGFLVRSRGAVAPADGRDESRGIPEPSPGPGRGGAPGDRDLAA</sequence>
<comment type="subcellular location">
    <subcellularLocation>
        <location evidence="1">Cell membrane</location>
        <topology evidence="1">Multi-pass membrane protein</topology>
    </subcellularLocation>
</comment>
<organism evidence="10">
    <name type="scientific">Streptomyces sp. NBC_01401</name>
    <dbReference type="NCBI Taxonomy" id="2903854"/>
    <lineage>
        <taxon>Bacteria</taxon>
        <taxon>Bacillati</taxon>
        <taxon>Actinomycetota</taxon>
        <taxon>Actinomycetes</taxon>
        <taxon>Kitasatosporales</taxon>
        <taxon>Streptomycetaceae</taxon>
        <taxon>Streptomyces</taxon>
    </lineage>
</organism>
<dbReference type="InterPro" id="IPR036938">
    <property type="entry name" value="PAP2/HPO_sf"/>
</dbReference>
<dbReference type="SMART" id="SM00014">
    <property type="entry name" value="acidPPc"/>
    <property type="match status" value="1"/>
</dbReference>
<evidence type="ECO:0000313" key="10">
    <source>
        <dbReference type="EMBL" id="WTY96415.1"/>
    </source>
</evidence>
<evidence type="ECO:0000256" key="3">
    <source>
        <dbReference type="ARBA" id="ARBA00022692"/>
    </source>
</evidence>
<evidence type="ECO:0000256" key="2">
    <source>
        <dbReference type="ARBA" id="ARBA00022475"/>
    </source>
</evidence>
<keyword evidence="5 8" id="KW-1133">Transmembrane helix</keyword>
<evidence type="ECO:0000256" key="1">
    <source>
        <dbReference type="ARBA" id="ARBA00004651"/>
    </source>
</evidence>
<evidence type="ECO:0000256" key="4">
    <source>
        <dbReference type="ARBA" id="ARBA00022801"/>
    </source>
</evidence>
<feature type="domain" description="Phosphatidic acid phosphatase type 2/haloperoxidase" evidence="9">
    <location>
        <begin position="70"/>
        <end position="181"/>
    </location>
</feature>
<dbReference type="Gene3D" id="1.20.144.10">
    <property type="entry name" value="Phosphatidic acid phosphatase type 2/haloperoxidase"/>
    <property type="match status" value="1"/>
</dbReference>
<proteinExistence type="predicted"/>
<evidence type="ECO:0000256" key="8">
    <source>
        <dbReference type="SAM" id="Phobius"/>
    </source>
</evidence>
<feature type="transmembrane region" description="Helical" evidence="8">
    <location>
        <begin position="116"/>
        <end position="135"/>
    </location>
</feature>
<evidence type="ECO:0000256" key="7">
    <source>
        <dbReference type="SAM" id="MobiDB-lite"/>
    </source>
</evidence>
<protein>
    <submittedName>
        <fullName evidence="10">Phosphatase PAP2 family protein</fullName>
    </submittedName>
</protein>
<evidence type="ECO:0000256" key="5">
    <source>
        <dbReference type="ARBA" id="ARBA00022989"/>
    </source>
</evidence>
<keyword evidence="4" id="KW-0378">Hydrolase</keyword>
<keyword evidence="6 8" id="KW-0472">Membrane</keyword>